<dbReference type="AlphaFoldDB" id="A0AAD6B490"/>
<accession>A0AAD6B490</accession>
<evidence type="ECO:0000313" key="2">
    <source>
        <dbReference type="Proteomes" id="UP001219934"/>
    </source>
</evidence>
<proteinExistence type="predicted"/>
<reference evidence="1" key="1">
    <citation type="submission" date="2022-11" db="EMBL/GenBank/DDBJ databases">
        <title>Chromosome-level genome of Pogonophryne albipinna.</title>
        <authorList>
            <person name="Jo E."/>
        </authorList>
    </citation>
    <scope>NUCLEOTIDE SEQUENCE</scope>
    <source>
        <strain evidence="1">SGF0006</strain>
        <tissue evidence="1">Muscle</tissue>
    </source>
</reference>
<protein>
    <submittedName>
        <fullName evidence="1">Uncharacterized protein</fullName>
    </submittedName>
</protein>
<sequence length="97" mass="10847">MSPEQTAGRRTDRICTADACVELQMRCLGPPSGVKPLRTKPRGTMVKPDSIGCSFYLYIQMCAEQLRDDPCNKGINHSAMYLELNVKHYRVIGTNTP</sequence>
<keyword evidence="2" id="KW-1185">Reference proteome</keyword>
<gene>
    <name evidence="1" type="ORF">JOQ06_001027</name>
</gene>
<evidence type="ECO:0000313" key="1">
    <source>
        <dbReference type="EMBL" id="KAJ4936433.1"/>
    </source>
</evidence>
<name>A0AAD6B490_9TELE</name>
<dbReference type="EMBL" id="JAPTMU010000010">
    <property type="protein sequence ID" value="KAJ4936433.1"/>
    <property type="molecule type" value="Genomic_DNA"/>
</dbReference>
<organism evidence="1 2">
    <name type="scientific">Pogonophryne albipinna</name>
    <dbReference type="NCBI Taxonomy" id="1090488"/>
    <lineage>
        <taxon>Eukaryota</taxon>
        <taxon>Metazoa</taxon>
        <taxon>Chordata</taxon>
        <taxon>Craniata</taxon>
        <taxon>Vertebrata</taxon>
        <taxon>Euteleostomi</taxon>
        <taxon>Actinopterygii</taxon>
        <taxon>Neopterygii</taxon>
        <taxon>Teleostei</taxon>
        <taxon>Neoteleostei</taxon>
        <taxon>Acanthomorphata</taxon>
        <taxon>Eupercaria</taxon>
        <taxon>Perciformes</taxon>
        <taxon>Notothenioidei</taxon>
        <taxon>Pogonophryne</taxon>
    </lineage>
</organism>
<comment type="caution">
    <text evidence="1">The sequence shown here is derived from an EMBL/GenBank/DDBJ whole genome shotgun (WGS) entry which is preliminary data.</text>
</comment>
<dbReference type="Proteomes" id="UP001219934">
    <property type="component" value="Unassembled WGS sequence"/>
</dbReference>